<gene>
    <name evidence="7" type="ORF">METZ01_LOCUS95357</name>
</gene>
<protein>
    <recommendedName>
        <fullName evidence="6">NusB/RsmB/TIM44 domain-containing protein</fullName>
    </recommendedName>
</protein>
<evidence type="ECO:0000256" key="3">
    <source>
        <dbReference type="ARBA" id="ARBA00022884"/>
    </source>
</evidence>
<organism evidence="7">
    <name type="scientific">marine metagenome</name>
    <dbReference type="NCBI Taxonomy" id="408172"/>
    <lineage>
        <taxon>unclassified sequences</taxon>
        <taxon>metagenomes</taxon>
        <taxon>ecological metagenomes</taxon>
    </lineage>
</organism>
<dbReference type="GO" id="GO:0003723">
    <property type="term" value="F:RNA binding"/>
    <property type="evidence" value="ECO:0007669"/>
    <property type="project" value="UniProtKB-KW"/>
</dbReference>
<reference evidence="7" key="1">
    <citation type="submission" date="2018-05" db="EMBL/GenBank/DDBJ databases">
        <authorList>
            <person name="Lanie J.A."/>
            <person name="Ng W.-L."/>
            <person name="Kazmierczak K.M."/>
            <person name="Andrzejewski T.M."/>
            <person name="Davidsen T.M."/>
            <person name="Wayne K.J."/>
            <person name="Tettelin H."/>
            <person name="Glass J.I."/>
            <person name="Rusch D."/>
            <person name="Podicherti R."/>
            <person name="Tsui H.-C.T."/>
            <person name="Winkler M.E."/>
        </authorList>
    </citation>
    <scope>NUCLEOTIDE SEQUENCE</scope>
</reference>
<comment type="similarity">
    <text evidence="1">Belongs to the NusB family.</text>
</comment>
<dbReference type="GO" id="GO:0005829">
    <property type="term" value="C:cytosol"/>
    <property type="evidence" value="ECO:0007669"/>
    <property type="project" value="TreeGrafter"/>
</dbReference>
<dbReference type="Gene3D" id="1.10.940.10">
    <property type="entry name" value="NusB-like"/>
    <property type="match status" value="1"/>
</dbReference>
<dbReference type="NCBIfam" id="TIGR01951">
    <property type="entry name" value="nusB"/>
    <property type="match status" value="1"/>
</dbReference>
<dbReference type="EMBL" id="UINC01009478">
    <property type="protein sequence ID" value="SVA42503.1"/>
    <property type="molecule type" value="Genomic_DNA"/>
</dbReference>
<proteinExistence type="inferred from homology"/>
<keyword evidence="5" id="KW-0804">Transcription</keyword>
<sequence length="124" mass="13292">MGILYEGDVAGHSLESICKRRLTGEGCGTALQDFVRSLISDITERIDDIDTAIGKAAPVWPIEQVSIVDRNIIRIAVSEITCFNKTPIKVAINEAVELGKIYGSDSSSRFINGVLGSLVGNKIG</sequence>
<dbReference type="InterPro" id="IPR035926">
    <property type="entry name" value="NusB-like_sf"/>
</dbReference>
<evidence type="ECO:0000256" key="4">
    <source>
        <dbReference type="ARBA" id="ARBA00023015"/>
    </source>
</evidence>
<feature type="domain" description="NusB/RsmB/TIM44" evidence="6">
    <location>
        <begin position="21"/>
        <end position="118"/>
    </location>
</feature>
<keyword evidence="3" id="KW-0694">RNA-binding</keyword>
<evidence type="ECO:0000256" key="2">
    <source>
        <dbReference type="ARBA" id="ARBA00022814"/>
    </source>
</evidence>
<evidence type="ECO:0000259" key="6">
    <source>
        <dbReference type="Pfam" id="PF01029"/>
    </source>
</evidence>
<dbReference type="Pfam" id="PF01029">
    <property type="entry name" value="NusB"/>
    <property type="match status" value="1"/>
</dbReference>
<evidence type="ECO:0000256" key="5">
    <source>
        <dbReference type="ARBA" id="ARBA00023163"/>
    </source>
</evidence>
<dbReference type="GO" id="GO:0031564">
    <property type="term" value="P:transcription antitermination"/>
    <property type="evidence" value="ECO:0007669"/>
    <property type="project" value="UniProtKB-KW"/>
</dbReference>
<name>A0A381VSH5_9ZZZZ</name>
<evidence type="ECO:0000313" key="7">
    <source>
        <dbReference type="EMBL" id="SVA42503.1"/>
    </source>
</evidence>
<evidence type="ECO:0000256" key="1">
    <source>
        <dbReference type="ARBA" id="ARBA00005952"/>
    </source>
</evidence>
<dbReference type="PANTHER" id="PTHR11078:SF3">
    <property type="entry name" value="ANTITERMINATION NUSB DOMAIN-CONTAINING PROTEIN"/>
    <property type="match status" value="1"/>
</dbReference>
<dbReference type="InterPro" id="IPR011605">
    <property type="entry name" value="NusB_fam"/>
</dbReference>
<dbReference type="PANTHER" id="PTHR11078">
    <property type="entry name" value="N UTILIZATION SUBSTANCE PROTEIN B-RELATED"/>
    <property type="match status" value="1"/>
</dbReference>
<dbReference type="GO" id="GO:0006353">
    <property type="term" value="P:DNA-templated transcription termination"/>
    <property type="evidence" value="ECO:0007669"/>
    <property type="project" value="InterPro"/>
</dbReference>
<dbReference type="InterPro" id="IPR006027">
    <property type="entry name" value="NusB_RsmB_TIM44"/>
</dbReference>
<dbReference type="AlphaFoldDB" id="A0A381VSH5"/>
<dbReference type="SUPFAM" id="SSF48013">
    <property type="entry name" value="NusB-like"/>
    <property type="match status" value="1"/>
</dbReference>
<keyword evidence="4" id="KW-0805">Transcription regulation</keyword>
<keyword evidence="2" id="KW-0889">Transcription antitermination</keyword>
<accession>A0A381VSH5</accession>